<evidence type="ECO:0000256" key="1">
    <source>
        <dbReference type="SAM" id="Phobius"/>
    </source>
</evidence>
<organism evidence="2 3">
    <name type="scientific">Glycomyces mayteni</name>
    <dbReference type="NCBI Taxonomy" id="543887"/>
    <lineage>
        <taxon>Bacteria</taxon>
        <taxon>Bacillati</taxon>
        <taxon>Actinomycetota</taxon>
        <taxon>Actinomycetes</taxon>
        <taxon>Glycomycetales</taxon>
        <taxon>Glycomycetaceae</taxon>
        <taxon>Glycomyces</taxon>
    </lineage>
</organism>
<feature type="transmembrane region" description="Helical" evidence="1">
    <location>
        <begin position="33"/>
        <end position="56"/>
    </location>
</feature>
<keyword evidence="1" id="KW-0812">Transmembrane</keyword>
<keyword evidence="1" id="KW-0472">Membrane</keyword>
<accession>A0ABW2D338</accession>
<keyword evidence="1" id="KW-1133">Transmembrane helix</keyword>
<dbReference type="Proteomes" id="UP001596470">
    <property type="component" value="Unassembled WGS sequence"/>
</dbReference>
<feature type="transmembrane region" description="Helical" evidence="1">
    <location>
        <begin position="76"/>
        <end position="98"/>
    </location>
</feature>
<dbReference type="RefSeq" id="WP_382352832.1">
    <property type="nucleotide sequence ID" value="NZ_JBHMBP010000004.1"/>
</dbReference>
<evidence type="ECO:0000313" key="3">
    <source>
        <dbReference type="Proteomes" id="UP001596470"/>
    </source>
</evidence>
<sequence>MSEKQFSGQRMVSRLGAVLDPERTAVLVTRMRIIGACLGIVLIAASVVLATANGGFDWTSYHSSTARRSGGTGLTYEATGVLFGLVFLVGPLGFGYALRAGAGELLYLNGSELTVVTPGRRSAKVYDLARARSEVRLDKVPGSRPGSAEAREKVGSYRPVLVLFSASGRRETVIELAELRSRHMRPPQETRALEAAMRPAADPAVRHTAGQLRTVLRWRRLPVVHDASPDAIPATAEDETTGPVLRTPVFAGVAGPEIEIAEPPRRG</sequence>
<gene>
    <name evidence="2" type="ORF">ACFQS3_01435</name>
</gene>
<dbReference type="EMBL" id="JBHSYS010000001">
    <property type="protein sequence ID" value="MFC6955849.1"/>
    <property type="molecule type" value="Genomic_DNA"/>
</dbReference>
<evidence type="ECO:0000313" key="2">
    <source>
        <dbReference type="EMBL" id="MFC6955849.1"/>
    </source>
</evidence>
<comment type="caution">
    <text evidence="2">The sequence shown here is derived from an EMBL/GenBank/DDBJ whole genome shotgun (WGS) entry which is preliminary data.</text>
</comment>
<name>A0ABW2D338_9ACTN</name>
<proteinExistence type="predicted"/>
<protein>
    <submittedName>
        <fullName evidence="2">Uncharacterized protein</fullName>
    </submittedName>
</protein>
<reference evidence="3" key="1">
    <citation type="journal article" date="2019" name="Int. J. Syst. Evol. Microbiol.">
        <title>The Global Catalogue of Microorganisms (GCM) 10K type strain sequencing project: providing services to taxonomists for standard genome sequencing and annotation.</title>
        <authorList>
            <consortium name="The Broad Institute Genomics Platform"/>
            <consortium name="The Broad Institute Genome Sequencing Center for Infectious Disease"/>
            <person name="Wu L."/>
            <person name="Ma J."/>
        </authorList>
    </citation>
    <scope>NUCLEOTIDE SEQUENCE [LARGE SCALE GENOMIC DNA]</scope>
    <source>
        <strain evidence="3">KACC 12634</strain>
    </source>
</reference>
<keyword evidence="3" id="KW-1185">Reference proteome</keyword>